<evidence type="ECO:0000256" key="1">
    <source>
        <dbReference type="ARBA" id="ARBA00001968"/>
    </source>
</evidence>
<sequence>MKHSSARNVIERAFSLWKGCWAILHEKSYYLIQVQCRTIMTCCLIHNLINREMTYIVELDDEDDGDSKHATTTGDDIICIKPSNEWTKWRDALASSMSDNRTFRPGYLAQLVRMLGERMVSCSLMTTIIESRIKLLKKTFQAIAEMRGPVAKRLLNKYDALSHVFGKDRATGACAETFADIDSNVQTDNDSVPAEDGINMEFPAMCRPRMNMSPKDMMSGRSSQSSDARMVSSRQKRKRFMQQLETYDLIRKCMEVATDQLRTIVEWPEKAMSREDVMPVQVIELSESIPNLTIAEKSKCIMIVNQKVSLKRSFIKMFDSMKTAYCKVPPW</sequence>
<gene>
    <name evidence="4" type="ORF">E6C27_scaffold548G001190</name>
</gene>
<comment type="cofactor">
    <cofactor evidence="1">
        <name>a divalent metal cation</name>
        <dbReference type="ChEBI" id="CHEBI:60240"/>
    </cofactor>
</comment>
<feature type="domain" description="DDE Tnp4" evidence="3">
    <location>
        <begin position="2"/>
        <end position="47"/>
    </location>
</feature>
<evidence type="ECO:0000313" key="5">
    <source>
        <dbReference type="Proteomes" id="UP000321393"/>
    </source>
</evidence>
<accession>A0A5A7VAC3</accession>
<dbReference type="InterPro" id="IPR027806">
    <property type="entry name" value="HARBI1_dom"/>
</dbReference>
<evidence type="ECO:0000313" key="4">
    <source>
        <dbReference type="EMBL" id="KAA0064184.1"/>
    </source>
</evidence>
<dbReference type="AlphaFoldDB" id="A0A5A7VAC3"/>
<organism evidence="4 5">
    <name type="scientific">Cucumis melo var. makuwa</name>
    <name type="common">Oriental melon</name>
    <dbReference type="NCBI Taxonomy" id="1194695"/>
    <lineage>
        <taxon>Eukaryota</taxon>
        <taxon>Viridiplantae</taxon>
        <taxon>Streptophyta</taxon>
        <taxon>Embryophyta</taxon>
        <taxon>Tracheophyta</taxon>
        <taxon>Spermatophyta</taxon>
        <taxon>Magnoliopsida</taxon>
        <taxon>eudicotyledons</taxon>
        <taxon>Gunneridae</taxon>
        <taxon>Pentapetalae</taxon>
        <taxon>rosids</taxon>
        <taxon>fabids</taxon>
        <taxon>Cucurbitales</taxon>
        <taxon>Cucurbitaceae</taxon>
        <taxon>Benincaseae</taxon>
        <taxon>Cucumis</taxon>
    </lineage>
</organism>
<dbReference type="EMBL" id="SSTE01001908">
    <property type="protein sequence ID" value="KAA0064184.1"/>
    <property type="molecule type" value="Genomic_DNA"/>
</dbReference>
<evidence type="ECO:0000256" key="2">
    <source>
        <dbReference type="ARBA" id="ARBA00022723"/>
    </source>
</evidence>
<protein>
    <submittedName>
        <fullName evidence="4">Retrotransposon protein</fullName>
    </submittedName>
</protein>
<proteinExistence type="predicted"/>
<dbReference type="PANTHER" id="PTHR46250">
    <property type="entry name" value="MYB/SANT-LIKE DNA-BINDING DOMAIN PROTEIN-RELATED"/>
    <property type="match status" value="1"/>
</dbReference>
<dbReference type="Proteomes" id="UP000321393">
    <property type="component" value="Unassembled WGS sequence"/>
</dbReference>
<evidence type="ECO:0000259" key="3">
    <source>
        <dbReference type="Pfam" id="PF13359"/>
    </source>
</evidence>
<reference evidence="4 5" key="1">
    <citation type="submission" date="2019-08" db="EMBL/GenBank/DDBJ databases">
        <title>Draft genome sequences of two oriental melons (Cucumis melo L. var makuwa).</title>
        <authorList>
            <person name="Kwon S.-Y."/>
        </authorList>
    </citation>
    <scope>NUCLEOTIDE SEQUENCE [LARGE SCALE GENOMIC DNA]</scope>
    <source>
        <strain evidence="5">cv. SW 3</strain>
        <tissue evidence="4">Leaf</tissue>
    </source>
</reference>
<comment type="caution">
    <text evidence="4">The sequence shown here is derived from an EMBL/GenBank/DDBJ whole genome shotgun (WGS) entry which is preliminary data.</text>
</comment>
<dbReference type="PANTHER" id="PTHR46250:SF18">
    <property type="entry name" value="MYB_SANT-LIKE DOMAIN-CONTAINING PROTEIN"/>
    <property type="match status" value="1"/>
</dbReference>
<name>A0A5A7VAC3_CUCMM</name>
<dbReference type="GO" id="GO:0046872">
    <property type="term" value="F:metal ion binding"/>
    <property type="evidence" value="ECO:0007669"/>
    <property type="project" value="UniProtKB-KW"/>
</dbReference>
<keyword evidence="2" id="KW-0479">Metal-binding</keyword>
<dbReference type="Pfam" id="PF13359">
    <property type="entry name" value="DDE_Tnp_4"/>
    <property type="match status" value="1"/>
</dbReference>